<dbReference type="Pfam" id="PF00583">
    <property type="entry name" value="Acetyltransf_1"/>
    <property type="match status" value="1"/>
</dbReference>
<organism evidence="2 3">
    <name type="scientific">Fibrella forsythiae</name>
    <dbReference type="NCBI Taxonomy" id="2817061"/>
    <lineage>
        <taxon>Bacteria</taxon>
        <taxon>Pseudomonadati</taxon>
        <taxon>Bacteroidota</taxon>
        <taxon>Cytophagia</taxon>
        <taxon>Cytophagales</taxon>
        <taxon>Spirosomataceae</taxon>
        <taxon>Fibrella</taxon>
    </lineage>
</organism>
<dbReference type="InterPro" id="IPR050276">
    <property type="entry name" value="MshD_Acetyltransferase"/>
</dbReference>
<dbReference type="Gene3D" id="3.40.630.30">
    <property type="match status" value="1"/>
</dbReference>
<accession>A0ABS3JG74</accession>
<feature type="domain" description="N-acetyltransferase" evidence="1">
    <location>
        <begin position="1"/>
        <end position="171"/>
    </location>
</feature>
<dbReference type="CDD" id="cd04301">
    <property type="entry name" value="NAT_SF"/>
    <property type="match status" value="1"/>
</dbReference>
<protein>
    <submittedName>
        <fullName evidence="2">GNAT family N-acetyltransferase</fullName>
    </submittedName>
</protein>
<evidence type="ECO:0000259" key="1">
    <source>
        <dbReference type="PROSITE" id="PS51186"/>
    </source>
</evidence>
<dbReference type="InterPro" id="IPR000182">
    <property type="entry name" value="GNAT_dom"/>
</dbReference>
<dbReference type="SUPFAM" id="SSF55729">
    <property type="entry name" value="Acyl-CoA N-acyltransferases (Nat)"/>
    <property type="match status" value="1"/>
</dbReference>
<dbReference type="Proteomes" id="UP000664628">
    <property type="component" value="Unassembled WGS sequence"/>
</dbReference>
<evidence type="ECO:0000313" key="2">
    <source>
        <dbReference type="EMBL" id="MBO0949016.1"/>
    </source>
</evidence>
<evidence type="ECO:0000313" key="3">
    <source>
        <dbReference type="Proteomes" id="UP000664628"/>
    </source>
</evidence>
<dbReference type="RefSeq" id="WP_207328951.1">
    <property type="nucleotide sequence ID" value="NZ_JAFMYW010000002.1"/>
</dbReference>
<dbReference type="InterPro" id="IPR016181">
    <property type="entry name" value="Acyl_CoA_acyltransferase"/>
</dbReference>
<proteinExistence type="predicted"/>
<name>A0ABS3JG74_9BACT</name>
<comment type="caution">
    <text evidence="2">The sequence shown here is derived from an EMBL/GenBank/DDBJ whole genome shotgun (WGS) entry which is preliminary data.</text>
</comment>
<dbReference type="EMBL" id="JAFMYW010000002">
    <property type="protein sequence ID" value="MBO0949016.1"/>
    <property type="molecule type" value="Genomic_DNA"/>
</dbReference>
<dbReference type="PANTHER" id="PTHR43617">
    <property type="entry name" value="L-AMINO ACID N-ACETYLTRANSFERASE"/>
    <property type="match status" value="1"/>
</dbReference>
<gene>
    <name evidence="2" type="ORF">J2I46_10510</name>
</gene>
<dbReference type="PROSITE" id="PS51186">
    <property type="entry name" value="GNAT"/>
    <property type="match status" value="1"/>
</dbReference>
<reference evidence="2 3" key="1">
    <citation type="submission" date="2021-03" db="EMBL/GenBank/DDBJ databases">
        <title>Fibrella sp. HMF5405 genome sequencing and assembly.</title>
        <authorList>
            <person name="Kang H."/>
            <person name="Kim H."/>
            <person name="Bae S."/>
            <person name="Joh K."/>
        </authorList>
    </citation>
    <scope>NUCLEOTIDE SEQUENCE [LARGE SCALE GENOMIC DNA]</scope>
    <source>
        <strain evidence="2 3">HMF5405</strain>
    </source>
</reference>
<keyword evidence="3" id="KW-1185">Reference proteome</keyword>
<sequence>MTIRQATLSDLDTLVSVARQSLYAAFSPEKYPGNPIQQYLDEAVTVPVYAQEFTNKRATFWLAEDDDGQAIGFLKLHAHAPPRRMPIRNALEIVRIYLLDEYVGRGYGRRLMQHCLDYAHNQGHAAVWLGVWEHNAPALVFYEKMGFVRLGWHVFWFAGERQRDFWLWKAL</sequence>